<comment type="caution">
    <text evidence="2">The sequence shown here is derived from an EMBL/GenBank/DDBJ whole genome shotgun (WGS) entry which is preliminary data.</text>
</comment>
<keyword evidence="1" id="KW-0175">Coiled coil</keyword>
<proteinExistence type="predicted"/>
<protein>
    <submittedName>
        <fullName evidence="2">Uncharacterized protein</fullName>
    </submittedName>
</protein>
<name>A0A124SEA7_CYNCS</name>
<evidence type="ECO:0000256" key="1">
    <source>
        <dbReference type="SAM" id="Coils"/>
    </source>
</evidence>
<dbReference type="Proteomes" id="UP000243975">
    <property type="component" value="Unassembled WGS sequence"/>
</dbReference>
<sequence length="89" mass="10565">MDVIFAVRSYPPKNLVETEKQMKKLKQKKETTKEDLQREEAFFAHVKYNFKVKKQEFVRFMAQSSLTQFKKLQGERLLDDDGSMEADNT</sequence>
<dbReference type="AlphaFoldDB" id="A0A124SEA7"/>
<evidence type="ECO:0000313" key="2">
    <source>
        <dbReference type="EMBL" id="KVH99487.1"/>
    </source>
</evidence>
<gene>
    <name evidence="2" type="ORF">Ccrd_022278</name>
</gene>
<dbReference type="Gramene" id="KVH99487">
    <property type="protein sequence ID" value="KVH99487"/>
    <property type="gene ID" value="Ccrd_022278"/>
</dbReference>
<organism evidence="2 3">
    <name type="scientific">Cynara cardunculus var. scolymus</name>
    <name type="common">Globe artichoke</name>
    <name type="synonym">Cynara scolymus</name>
    <dbReference type="NCBI Taxonomy" id="59895"/>
    <lineage>
        <taxon>Eukaryota</taxon>
        <taxon>Viridiplantae</taxon>
        <taxon>Streptophyta</taxon>
        <taxon>Embryophyta</taxon>
        <taxon>Tracheophyta</taxon>
        <taxon>Spermatophyta</taxon>
        <taxon>Magnoliopsida</taxon>
        <taxon>eudicotyledons</taxon>
        <taxon>Gunneridae</taxon>
        <taxon>Pentapetalae</taxon>
        <taxon>asterids</taxon>
        <taxon>campanulids</taxon>
        <taxon>Asterales</taxon>
        <taxon>Asteraceae</taxon>
        <taxon>Carduoideae</taxon>
        <taxon>Cardueae</taxon>
        <taxon>Carduinae</taxon>
        <taxon>Cynara</taxon>
    </lineage>
</organism>
<feature type="coiled-coil region" evidence="1">
    <location>
        <begin position="15"/>
        <end position="42"/>
    </location>
</feature>
<accession>A0A124SEA7</accession>
<dbReference type="EMBL" id="LEKV01003494">
    <property type="protein sequence ID" value="KVH99487.1"/>
    <property type="molecule type" value="Genomic_DNA"/>
</dbReference>
<keyword evidence="3" id="KW-1185">Reference proteome</keyword>
<reference evidence="2 3" key="1">
    <citation type="journal article" date="2016" name="Sci. Rep.">
        <title>The genome sequence of the outbreeding globe artichoke constructed de novo incorporating a phase-aware low-pass sequencing strategy of F1 progeny.</title>
        <authorList>
            <person name="Scaglione D."/>
            <person name="Reyes-Chin-Wo S."/>
            <person name="Acquadro A."/>
            <person name="Froenicke L."/>
            <person name="Portis E."/>
            <person name="Beitel C."/>
            <person name="Tirone M."/>
            <person name="Mauro R."/>
            <person name="Lo Monaco A."/>
            <person name="Mauromicale G."/>
            <person name="Faccioli P."/>
            <person name="Cattivelli L."/>
            <person name="Rieseberg L."/>
            <person name="Michelmore R."/>
            <person name="Lanteri S."/>
        </authorList>
    </citation>
    <scope>NUCLEOTIDE SEQUENCE [LARGE SCALE GENOMIC DNA]</scope>
    <source>
        <strain evidence="2">2C</strain>
    </source>
</reference>
<evidence type="ECO:0000313" key="3">
    <source>
        <dbReference type="Proteomes" id="UP000243975"/>
    </source>
</evidence>